<feature type="compositionally biased region" description="Polar residues" evidence="1">
    <location>
        <begin position="80"/>
        <end position="92"/>
    </location>
</feature>
<dbReference type="GeneID" id="55616877"/>
<keyword evidence="3" id="KW-1185">Reference proteome</keyword>
<evidence type="ECO:0000256" key="1">
    <source>
        <dbReference type="SAM" id="MobiDB-lite"/>
    </source>
</evidence>
<organism evidence="2 3">
    <name type="scientific">Aeromonas phage 2L372X</name>
    <dbReference type="NCBI Taxonomy" id="2588515"/>
    <lineage>
        <taxon>Viruses</taxon>
        <taxon>Duplodnaviria</taxon>
        <taxon>Heunggongvirae</taxon>
        <taxon>Uroviricota</taxon>
        <taxon>Caudoviricetes</taxon>
        <taxon>Plateaulakevirus</taxon>
        <taxon>Plateaulakevirus pv2L372X</taxon>
    </lineage>
</organism>
<dbReference type="KEGG" id="vg:55616877"/>
<name>A0A5B9N3H7_9CAUD</name>
<dbReference type="EMBL" id="MK813938">
    <property type="protein sequence ID" value="QEG08424.1"/>
    <property type="molecule type" value="Genomic_DNA"/>
</dbReference>
<feature type="region of interest" description="Disordered" evidence="1">
    <location>
        <begin position="79"/>
        <end position="103"/>
    </location>
</feature>
<gene>
    <name evidence="2" type="primary">2L372X_171</name>
</gene>
<dbReference type="Proteomes" id="UP000323400">
    <property type="component" value="Segment"/>
</dbReference>
<sequence>MYESQYNSNPTLTLNPFTDSIEAIAVFKSNKEFLDSLNKAIVDAGGNPESVVRPEVTLTELMNILSLSGIRFTFDPTLKKGSNSTIPETNTDAPVVTPELPVEPVVPETPAILPDALPEEV</sequence>
<accession>A0A5B9N3H7</accession>
<evidence type="ECO:0000313" key="2">
    <source>
        <dbReference type="EMBL" id="QEG08424.1"/>
    </source>
</evidence>
<evidence type="ECO:0000313" key="3">
    <source>
        <dbReference type="Proteomes" id="UP000323400"/>
    </source>
</evidence>
<protein>
    <submittedName>
        <fullName evidence="2">Uncharacterized protein</fullName>
    </submittedName>
</protein>
<feature type="compositionally biased region" description="Low complexity" evidence="1">
    <location>
        <begin position="94"/>
        <end position="103"/>
    </location>
</feature>
<reference evidence="2 3" key="1">
    <citation type="submission" date="2019-04" db="EMBL/GenBank/DDBJ databases">
        <title>Nine Novel Phages from a Plateau Lake in Southwest China Provide Insights into Aeromonas Phage Diversity.</title>
        <authorList>
            <person name="Xiao W."/>
            <person name="Bai M."/>
            <person name="Wang Y."/>
            <person name="Cui X."/>
        </authorList>
    </citation>
    <scope>NUCLEOTIDE SEQUENCE [LARGE SCALE GENOMIC DNA]</scope>
</reference>
<dbReference type="RefSeq" id="YP_009846509.1">
    <property type="nucleotide sequence ID" value="NC_048770.1"/>
</dbReference>
<proteinExistence type="predicted"/>